<dbReference type="GO" id="GO:0050660">
    <property type="term" value="F:flavin adenine dinucleotide binding"/>
    <property type="evidence" value="ECO:0007669"/>
    <property type="project" value="InterPro"/>
</dbReference>
<feature type="domain" description="Acyl-CoA dehydrogenase/oxidase C-terminal" evidence="5">
    <location>
        <begin position="242"/>
        <end position="367"/>
    </location>
</feature>
<evidence type="ECO:0000259" key="7">
    <source>
        <dbReference type="Pfam" id="PF02771"/>
    </source>
</evidence>
<dbReference type="InterPro" id="IPR009075">
    <property type="entry name" value="AcylCo_DH/oxidase_C"/>
</dbReference>
<proteinExistence type="inferred from homology"/>
<dbReference type="GO" id="GO:0003995">
    <property type="term" value="F:acyl-CoA dehydrogenase activity"/>
    <property type="evidence" value="ECO:0007669"/>
    <property type="project" value="TreeGrafter"/>
</dbReference>
<organism evidence="8">
    <name type="scientific">marine metagenome</name>
    <dbReference type="NCBI Taxonomy" id="408172"/>
    <lineage>
        <taxon>unclassified sequences</taxon>
        <taxon>metagenomes</taxon>
        <taxon>ecological metagenomes</taxon>
    </lineage>
</organism>
<comment type="cofactor">
    <cofactor evidence="1">
        <name>FAD</name>
        <dbReference type="ChEBI" id="CHEBI:57692"/>
    </cofactor>
</comment>
<dbReference type="Pfam" id="PF00441">
    <property type="entry name" value="Acyl-CoA_dh_1"/>
    <property type="match status" value="1"/>
</dbReference>
<evidence type="ECO:0008006" key="9">
    <source>
        <dbReference type="Google" id="ProtNLM"/>
    </source>
</evidence>
<dbReference type="InterPro" id="IPR036250">
    <property type="entry name" value="AcylCo_DH-like_C"/>
</dbReference>
<evidence type="ECO:0000259" key="6">
    <source>
        <dbReference type="Pfam" id="PF02770"/>
    </source>
</evidence>
<dbReference type="EMBL" id="UINC01014709">
    <property type="protein sequence ID" value="SVA62546.1"/>
    <property type="molecule type" value="Genomic_DNA"/>
</dbReference>
<reference evidence="8" key="1">
    <citation type="submission" date="2018-05" db="EMBL/GenBank/DDBJ databases">
        <authorList>
            <person name="Lanie J.A."/>
            <person name="Ng W.-L."/>
            <person name="Kazmierczak K.M."/>
            <person name="Andrzejewski T.M."/>
            <person name="Davidsen T.M."/>
            <person name="Wayne K.J."/>
            <person name="Tettelin H."/>
            <person name="Glass J.I."/>
            <person name="Rusch D."/>
            <person name="Podicherti R."/>
            <person name="Tsui H.-C.T."/>
            <person name="Winkler M.E."/>
        </authorList>
    </citation>
    <scope>NUCLEOTIDE SEQUENCE</scope>
</reference>
<dbReference type="InterPro" id="IPR006091">
    <property type="entry name" value="Acyl-CoA_Oxase/DH_mid-dom"/>
</dbReference>
<name>A0A381XCS0_9ZZZZ</name>
<dbReference type="CDD" id="cd00567">
    <property type="entry name" value="ACAD"/>
    <property type="match status" value="1"/>
</dbReference>
<dbReference type="Pfam" id="PF02770">
    <property type="entry name" value="Acyl-CoA_dh_M"/>
    <property type="match status" value="1"/>
</dbReference>
<keyword evidence="3" id="KW-0285">Flavoprotein</keyword>
<accession>A0A381XCS0</accession>
<dbReference type="PANTHER" id="PTHR43884:SF12">
    <property type="entry name" value="ISOVALERYL-COA DEHYDROGENASE, MITOCHONDRIAL-RELATED"/>
    <property type="match status" value="1"/>
</dbReference>
<dbReference type="InterPro" id="IPR013786">
    <property type="entry name" value="AcylCoA_DH/ox_N"/>
</dbReference>
<feature type="domain" description="Acyl-CoA oxidase/dehydrogenase middle" evidence="6">
    <location>
        <begin position="144"/>
        <end position="223"/>
    </location>
</feature>
<evidence type="ECO:0000313" key="8">
    <source>
        <dbReference type="EMBL" id="SVA62546.1"/>
    </source>
</evidence>
<dbReference type="Gene3D" id="1.10.540.10">
    <property type="entry name" value="Acyl-CoA dehydrogenase/oxidase, N-terminal domain"/>
    <property type="match status" value="1"/>
</dbReference>
<dbReference type="InterPro" id="IPR046373">
    <property type="entry name" value="Acyl-CoA_Oxase/DH_mid-dom_sf"/>
</dbReference>
<dbReference type="PIRSF" id="PIRSF016578">
    <property type="entry name" value="HsaA"/>
    <property type="match status" value="1"/>
</dbReference>
<evidence type="ECO:0000256" key="3">
    <source>
        <dbReference type="ARBA" id="ARBA00022630"/>
    </source>
</evidence>
<dbReference type="Gene3D" id="2.40.110.10">
    <property type="entry name" value="Butyryl-CoA Dehydrogenase, subunit A, domain 2"/>
    <property type="match status" value="1"/>
</dbReference>
<dbReference type="InterPro" id="IPR037069">
    <property type="entry name" value="AcylCoA_DH/ox_N_sf"/>
</dbReference>
<evidence type="ECO:0000256" key="4">
    <source>
        <dbReference type="ARBA" id="ARBA00022827"/>
    </source>
</evidence>
<comment type="similarity">
    <text evidence="2">Belongs to the acyl-CoA dehydrogenase family.</text>
</comment>
<dbReference type="Pfam" id="PF02771">
    <property type="entry name" value="Acyl-CoA_dh_N"/>
    <property type="match status" value="1"/>
</dbReference>
<dbReference type="InterPro" id="IPR009100">
    <property type="entry name" value="AcylCoA_DH/oxidase_NM_dom_sf"/>
</dbReference>
<dbReference type="SUPFAM" id="SSF47203">
    <property type="entry name" value="Acyl-CoA dehydrogenase C-terminal domain-like"/>
    <property type="match status" value="1"/>
</dbReference>
<dbReference type="AlphaFoldDB" id="A0A381XCS0"/>
<evidence type="ECO:0000256" key="1">
    <source>
        <dbReference type="ARBA" id="ARBA00001974"/>
    </source>
</evidence>
<sequence length="369" mass="40924">MQKGIINIAGKIGREKIAPRAAEIDREARNPLENYDDLRKSGIHSMCVPERFGGLGHDYATYMMVSSELGRHCGATALSFNMHASTTLWIGDMLDGLDLSQEQKEEMESLRAVHYKRIVNDGALYAQTFSEGNLAAAGKAPFGTTAKKVDGGWLLNGRKIFASLSGAATHYGILCTEEKPELRSLDTMYIAVPTNSSGFSISGEWDPLGMRGTVSRNLIMKDVFVPDSEQLMPRGTYHLAARNIPHMFLTLSATYVGIAQGAYDFTVQYLRGENPEAPGSKSRQHPAKQYTVAEMFIKLEQIRALFMRSIHEIKVNPEKSARQRAYASQFTTMEGAVDICRLAIRTCGGRSMLKTFPLERMYRDARCGS</sequence>
<keyword evidence="4" id="KW-0274">FAD</keyword>
<gene>
    <name evidence="8" type="ORF">METZ01_LOCUS115400</name>
</gene>
<dbReference type="SUPFAM" id="SSF56645">
    <property type="entry name" value="Acyl-CoA dehydrogenase NM domain-like"/>
    <property type="match status" value="1"/>
</dbReference>
<evidence type="ECO:0000256" key="2">
    <source>
        <dbReference type="ARBA" id="ARBA00009347"/>
    </source>
</evidence>
<protein>
    <recommendedName>
        <fullName evidence="9">Acyl-CoA dehydrogenase/oxidase N-terminal domain-containing protein</fullName>
    </recommendedName>
</protein>
<feature type="domain" description="Acyl-CoA dehydrogenase/oxidase N-terminal" evidence="7">
    <location>
        <begin position="11"/>
        <end position="88"/>
    </location>
</feature>
<dbReference type="Gene3D" id="1.20.140.10">
    <property type="entry name" value="Butyryl-CoA Dehydrogenase, subunit A, domain 3"/>
    <property type="match status" value="1"/>
</dbReference>
<evidence type="ECO:0000259" key="5">
    <source>
        <dbReference type="Pfam" id="PF00441"/>
    </source>
</evidence>
<dbReference type="PANTHER" id="PTHR43884">
    <property type="entry name" value="ACYL-COA DEHYDROGENASE"/>
    <property type="match status" value="1"/>
</dbReference>
<feature type="non-terminal residue" evidence="8">
    <location>
        <position position="369"/>
    </location>
</feature>